<accession>A0A1K1NNN1</accession>
<dbReference type="STRING" id="76595.SAMN05660313_01281"/>
<protein>
    <submittedName>
        <fullName evidence="2">Outer membrane protein assembly factor BamB, contains PQQ-like beta-propeller repeat</fullName>
    </submittedName>
</protein>
<dbReference type="AlphaFoldDB" id="A0A1K1NNN1"/>
<proteinExistence type="predicted"/>
<name>A0A1K1NNN1_9FLAO</name>
<keyword evidence="3" id="KW-1185">Reference proteome</keyword>
<dbReference type="Proteomes" id="UP000183257">
    <property type="component" value="Unassembled WGS sequence"/>
</dbReference>
<dbReference type="PANTHER" id="PTHR34512">
    <property type="entry name" value="CELL SURFACE PROTEIN"/>
    <property type="match status" value="1"/>
</dbReference>
<dbReference type="InterPro" id="IPR015943">
    <property type="entry name" value="WD40/YVTN_repeat-like_dom_sf"/>
</dbReference>
<feature type="domain" description="Pyrrolo-quinoline quinone repeat" evidence="1">
    <location>
        <begin position="208"/>
        <end position="296"/>
    </location>
</feature>
<dbReference type="InterPro" id="IPR011047">
    <property type="entry name" value="Quinoprotein_ADH-like_sf"/>
</dbReference>
<feature type="domain" description="Pyrrolo-quinoline quinone repeat" evidence="1">
    <location>
        <begin position="333"/>
        <end position="412"/>
    </location>
</feature>
<dbReference type="PANTHER" id="PTHR34512:SF30">
    <property type="entry name" value="OUTER MEMBRANE PROTEIN ASSEMBLY FACTOR BAMB"/>
    <property type="match status" value="1"/>
</dbReference>
<dbReference type="RefSeq" id="WP_072302972.1">
    <property type="nucleotide sequence ID" value="NZ_FPIY01000002.1"/>
</dbReference>
<evidence type="ECO:0000259" key="1">
    <source>
        <dbReference type="Pfam" id="PF13360"/>
    </source>
</evidence>
<reference evidence="3" key="1">
    <citation type="submission" date="2016-11" db="EMBL/GenBank/DDBJ databases">
        <authorList>
            <person name="Varghese N."/>
            <person name="Submissions S."/>
        </authorList>
    </citation>
    <scope>NUCLEOTIDE SEQUENCE [LARGE SCALE GENOMIC DNA]</scope>
    <source>
        <strain evidence="3">DSM 24786</strain>
    </source>
</reference>
<gene>
    <name evidence="2" type="ORF">SAMN05660313_01281</name>
</gene>
<organism evidence="2 3">
    <name type="scientific">Cellulophaga fucicola</name>
    <dbReference type="NCBI Taxonomy" id="76595"/>
    <lineage>
        <taxon>Bacteria</taxon>
        <taxon>Pseudomonadati</taxon>
        <taxon>Bacteroidota</taxon>
        <taxon>Flavobacteriia</taxon>
        <taxon>Flavobacteriales</taxon>
        <taxon>Flavobacteriaceae</taxon>
        <taxon>Cellulophaga</taxon>
    </lineage>
</organism>
<dbReference type="SMART" id="SM00564">
    <property type="entry name" value="PQQ"/>
    <property type="match status" value="6"/>
</dbReference>
<dbReference type="Pfam" id="PF13360">
    <property type="entry name" value="PQQ_2"/>
    <property type="match status" value="3"/>
</dbReference>
<dbReference type="EMBL" id="FPIY01000002">
    <property type="protein sequence ID" value="SFW37056.1"/>
    <property type="molecule type" value="Genomic_DNA"/>
</dbReference>
<sequence length="422" mass="47750">MKSHLLFCISLLLISSQCTSQKKEEHSKTSETAIHTKNYKNKSWPQYMGPAMDGKVKSKFRPKRKPKITWEFKYEGGKPTPLVVDNGTTFFGTESKDIYAIDSIGNLKWKIKLDSKIKHSLLVSNHILVAAPDSTFVYGINAQNGKVIWKRDFSYEYKSYISDKKDMFGNAIVTDTAAYTIIKKGTNETAPLLKGDNVFITLQKHMVALDIKTGGTQYFFNANIGSDIPPLITENVIYVNDGYRNLYAHSKKNGDLKWKSKLYDLNEGKPFVYEDTLYVSSYSHLNKIDKKTGKQLGIMAFSDSEKKYDIVDNGTHYLTADGYHTHMGVNYGSYVKAFNLSSGEKIWSYNVDGKYITELIMIGDYLYFGDSTGTVYILDKTTGEKFFSGYLEGAITEPLSYANGTIYGAYEKNKHFVIFALN</sequence>
<dbReference type="SUPFAM" id="SSF50998">
    <property type="entry name" value="Quinoprotein alcohol dehydrogenase-like"/>
    <property type="match status" value="2"/>
</dbReference>
<dbReference type="InterPro" id="IPR002372">
    <property type="entry name" value="PQQ_rpt_dom"/>
</dbReference>
<evidence type="ECO:0000313" key="3">
    <source>
        <dbReference type="Proteomes" id="UP000183257"/>
    </source>
</evidence>
<dbReference type="Gene3D" id="2.130.10.10">
    <property type="entry name" value="YVTN repeat-like/Quinoprotein amine dehydrogenase"/>
    <property type="match status" value="2"/>
</dbReference>
<evidence type="ECO:0000313" key="2">
    <source>
        <dbReference type="EMBL" id="SFW37056.1"/>
    </source>
</evidence>
<feature type="domain" description="Pyrrolo-quinoline quinone repeat" evidence="1">
    <location>
        <begin position="69"/>
        <end position="156"/>
    </location>
</feature>
<dbReference type="OrthoDB" id="7012117at2"/>
<dbReference type="InterPro" id="IPR018391">
    <property type="entry name" value="PQQ_b-propeller_rpt"/>
</dbReference>